<protein>
    <recommendedName>
        <fullName evidence="1">Mga helix-turn-helix domain-containing protein</fullName>
    </recommendedName>
</protein>
<reference evidence="2 3" key="1">
    <citation type="submission" date="2018-01" db="EMBL/GenBank/DDBJ databases">
        <title>Whole genome sequence of Melissococcus plutonius DAT561.</title>
        <authorList>
            <person name="Okumura K."/>
            <person name="Takamatsu D."/>
            <person name="Okura M."/>
        </authorList>
    </citation>
    <scope>NUCLEOTIDE SEQUENCE [LARGE SCALE GENOMIC DNA]</scope>
    <source>
        <strain evidence="2 3">DAT561</strain>
    </source>
</reference>
<gene>
    <name evidence="2" type="ORF">DAT561_0842</name>
</gene>
<evidence type="ECO:0000313" key="2">
    <source>
        <dbReference type="EMBL" id="BBC60956.1"/>
    </source>
</evidence>
<dbReference type="Pfam" id="PF05043">
    <property type="entry name" value="Mga"/>
    <property type="match status" value="1"/>
</dbReference>
<evidence type="ECO:0000259" key="1">
    <source>
        <dbReference type="Pfam" id="PF05043"/>
    </source>
</evidence>
<evidence type="ECO:0000313" key="3">
    <source>
        <dbReference type="Proteomes" id="UP000269226"/>
    </source>
</evidence>
<dbReference type="RefSeq" id="WP_015694913.1">
    <property type="nucleotide sequence ID" value="NZ_AP018492.1"/>
</dbReference>
<dbReference type="GeneID" id="57043390"/>
<accession>A0A2Z5Y2B9</accession>
<feature type="domain" description="Mga helix-turn-helix" evidence="1">
    <location>
        <begin position="79"/>
        <end position="164"/>
    </location>
</feature>
<dbReference type="Gene3D" id="1.10.10.10">
    <property type="entry name" value="Winged helix-like DNA-binding domain superfamily/Winged helix DNA-binding domain"/>
    <property type="match status" value="1"/>
</dbReference>
<proteinExistence type="predicted"/>
<dbReference type="InterPro" id="IPR007737">
    <property type="entry name" value="Mga_HTH"/>
</dbReference>
<dbReference type="EMBL" id="AP018492">
    <property type="protein sequence ID" value="BBC60956.1"/>
    <property type="molecule type" value="Genomic_DNA"/>
</dbReference>
<dbReference type="AlphaFoldDB" id="A0A2Z5Y2B9"/>
<sequence>MFQELLDKPYRQLIKLLIFLNNKEKMSFAKIAKQVNLDQQTIKKSLEWFQKESDQFYWHEQMIFILDQRTVYFRLLPGASFSMIYKTYFKQSLNYKIVHALFQQQFTSLLAFSQQHYISIATLIRYLKKVNRLFSTYGVTIDLRSKQKIQGKEAAIRHCFIEFYWQCFEEENWPFPAINEQELQNFLIQELHFDNVSYLDFLKAKVILSINLSRIQNGHSLSKDILQTQGKQLLLIDRFFGRNRNYSAFLKQFAIEEEKNFFQKEFKQLTNSTIFFKEMPHALIDEYSIVHKQSVLFHSLDRSLSIAEQKKIKRLFMQYKQLIKQLPETAFLDIKCFFFNDFYWQKQYTRMSRFLSLNTSIVDQQLLLASYLLFFKKKQLKNQQSIKILFFTQIPNLQLQQLQRRIKATVDVPILYVNSLQDVPQLILSDLYLPQLELLYPKCFFFYGQPLFNATHFSQLCEKIEEIFYGK</sequence>
<organism evidence="2 3">
    <name type="scientific">Melissococcus plutonius</name>
    <dbReference type="NCBI Taxonomy" id="33970"/>
    <lineage>
        <taxon>Bacteria</taxon>
        <taxon>Bacillati</taxon>
        <taxon>Bacillota</taxon>
        <taxon>Bacilli</taxon>
        <taxon>Lactobacillales</taxon>
        <taxon>Enterococcaceae</taxon>
        <taxon>Melissococcus</taxon>
    </lineage>
</organism>
<dbReference type="InterPro" id="IPR036388">
    <property type="entry name" value="WH-like_DNA-bd_sf"/>
</dbReference>
<dbReference type="Proteomes" id="UP000269226">
    <property type="component" value="Chromosome"/>
</dbReference>
<name>A0A2Z5Y2B9_9ENTE</name>